<keyword evidence="2" id="KW-0808">Transferase</keyword>
<protein>
    <submittedName>
        <fullName evidence="2">Glycosyl transferase family 4</fullName>
    </submittedName>
</protein>
<proteinExistence type="predicted"/>
<sequence>MVNPMPPQRVLMVAYHYPPMRGSSGIQRTLKFSQYLPQHGWQPLVLSAHPRAYANSGADQLAEIPPEAVVHRAFALDTSRHLSLRGRYAGWLALPDRWVTWCLGAIPAGLRMIRRHRPQVLWTTYPIASANLVGLALHRLTGLPWIADLRDPMTDVDYPADPLTRRVYRWIEVQTLRHCTLAVCTTPGAIATYTRRFPGIPASRFALIENGYDEENFANAAGLRTPAASAGQPFTLVHSGIIYPSERDPVPLFAALATLKAAGSVTAARLRVVLRATAHDDYLRGLISQYGIGDIVGLAPHIAYREALAEMLATDGLLILQASNCNHQIPAKLYEYLRARRPVLALTDPAGDTAAALRHAGIDTIGPLDDSAGIASALLHFLALAEAGRAPLASDAAVAANSRRARTAELARLLDQVTAAVPATQTKGREAC</sequence>
<gene>
    <name evidence="2" type="ORF">IP91_03819</name>
</gene>
<dbReference type="Gene3D" id="3.40.50.2000">
    <property type="entry name" value="Glycogen Phosphorylase B"/>
    <property type="match status" value="1"/>
</dbReference>
<feature type="domain" description="Glycosyltransferase subfamily 4-like N-terminal" evidence="1">
    <location>
        <begin position="32"/>
        <end position="215"/>
    </location>
</feature>
<evidence type="ECO:0000259" key="1">
    <source>
        <dbReference type="Pfam" id="PF13439"/>
    </source>
</evidence>
<dbReference type="GO" id="GO:0016757">
    <property type="term" value="F:glycosyltransferase activity"/>
    <property type="evidence" value="ECO:0007669"/>
    <property type="project" value="UniProtKB-ARBA"/>
</dbReference>
<accession>A0A562R1N4</accession>
<dbReference type="Proteomes" id="UP000318431">
    <property type="component" value="Unassembled WGS sequence"/>
</dbReference>
<evidence type="ECO:0000313" key="3">
    <source>
        <dbReference type="Proteomes" id="UP000318431"/>
    </source>
</evidence>
<reference evidence="2 3" key="1">
    <citation type="journal article" date="2015" name="Stand. Genomic Sci.">
        <title>Genomic Encyclopedia of Bacterial and Archaeal Type Strains, Phase III: the genomes of soil and plant-associated and newly described type strains.</title>
        <authorList>
            <person name="Whitman W.B."/>
            <person name="Woyke T."/>
            <person name="Klenk H.P."/>
            <person name="Zhou Y."/>
            <person name="Lilburn T.G."/>
            <person name="Beck B.J."/>
            <person name="De Vos P."/>
            <person name="Vandamme P."/>
            <person name="Eisen J.A."/>
            <person name="Garrity G."/>
            <person name="Hugenholtz P."/>
            <person name="Kyrpides N.C."/>
        </authorList>
    </citation>
    <scope>NUCLEOTIDE SEQUENCE [LARGE SCALE GENOMIC DNA]</scope>
    <source>
        <strain evidence="2 3">CGMCC 1.10822</strain>
    </source>
</reference>
<dbReference type="EMBL" id="VLLB01000007">
    <property type="protein sequence ID" value="TWI62979.1"/>
    <property type="molecule type" value="Genomic_DNA"/>
</dbReference>
<dbReference type="InterPro" id="IPR028098">
    <property type="entry name" value="Glyco_trans_4-like_N"/>
</dbReference>
<evidence type="ECO:0000313" key="2">
    <source>
        <dbReference type="EMBL" id="TWI62979.1"/>
    </source>
</evidence>
<keyword evidence="3" id="KW-1185">Reference proteome</keyword>
<dbReference type="AlphaFoldDB" id="A0A562R1N4"/>
<comment type="caution">
    <text evidence="2">The sequence shown here is derived from an EMBL/GenBank/DDBJ whole genome shotgun (WGS) entry which is preliminary data.</text>
</comment>
<name>A0A562R1N4_9BURK</name>
<dbReference type="Pfam" id="PF13439">
    <property type="entry name" value="Glyco_transf_4"/>
    <property type="match status" value="1"/>
</dbReference>
<dbReference type="SUPFAM" id="SSF53756">
    <property type="entry name" value="UDP-Glycosyltransferase/glycogen phosphorylase"/>
    <property type="match status" value="1"/>
</dbReference>
<organism evidence="2 3">
    <name type="scientific">Pseudoduganella lurida</name>
    <dbReference type="NCBI Taxonomy" id="1036180"/>
    <lineage>
        <taxon>Bacteria</taxon>
        <taxon>Pseudomonadati</taxon>
        <taxon>Pseudomonadota</taxon>
        <taxon>Betaproteobacteria</taxon>
        <taxon>Burkholderiales</taxon>
        <taxon>Oxalobacteraceae</taxon>
        <taxon>Telluria group</taxon>
        <taxon>Pseudoduganella</taxon>
    </lineage>
</organism>